<feature type="transmembrane region" description="Helical" evidence="2">
    <location>
        <begin position="272"/>
        <end position="296"/>
    </location>
</feature>
<evidence type="ECO:0000256" key="1">
    <source>
        <dbReference type="ARBA" id="ARBA00006739"/>
    </source>
</evidence>
<feature type="transmembrane region" description="Helical" evidence="2">
    <location>
        <begin position="236"/>
        <end position="260"/>
    </location>
</feature>
<keyword evidence="2" id="KW-0472">Membrane</keyword>
<evidence type="ECO:0000313" key="5">
    <source>
        <dbReference type="EMBL" id="MCT2586685.1"/>
    </source>
</evidence>
<gene>
    <name evidence="5" type="ORF">JT362_26540</name>
</gene>
<dbReference type="Pfam" id="PF00535">
    <property type="entry name" value="Glycos_transf_2"/>
    <property type="match status" value="1"/>
</dbReference>
<dbReference type="InterPro" id="IPR050256">
    <property type="entry name" value="Glycosyltransferase_2"/>
</dbReference>
<evidence type="ECO:0000259" key="3">
    <source>
        <dbReference type="Pfam" id="PF00535"/>
    </source>
</evidence>
<protein>
    <submittedName>
        <fullName evidence="5">Glycosyltransferase family 2 protein</fullName>
    </submittedName>
</protein>
<feature type="domain" description="Low-salt glycan biosynthesis hexosyltransferase Agl6 C-terminal transmembrane region" evidence="4">
    <location>
        <begin position="290"/>
        <end position="383"/>
    </location>
</feature>
<dbReference type="InterPro" id="IPR001173">
    <property type="entry name" value="Glyco_trans_2-like"/>
</dbReference>
<keyword evidence="6" id="KW-1185">Reference proteome</keyword>
<keyword evidence="2" id="KW-0812">Transmembrane</keyword>
<proteinExistence type="inferred from homology"/>
<accession>A0ABT2JFN1</accession>
<feature type="domain" description="Glycosyltransferase 2-like" evidence="3">
    <location>
        <begin position="11"/>
        <end position="173"/>
    </location>
</feature>
<sequence length="405" mass="43759">MENKHDSCELSIVMPCLNEAETLATCIEKAQGYLDRSGVVGEVVIADNGSTDGSQEIARKLGARVVNVTAKGYGSALMGGIRAARGTYVIMGDADDSYDFANLDPFVAELRKGAELVMGNRFKGGIEPDAMPPLHKYLGNPVLSAVGKLFFKAPVGDFHCGLRGFRREAIMRIGLHTTGMEFASEVVVKSCMSGLRISEVPTTLKKDGRSRPPHLRSWRDGWRHLRFLLIYSPRWLFLYPGLAAFGLGLLASLALLIGPITVGSVGFDIGTMIYAAGFAILGYQAVLFSVMTKLFGAREGLLPMSQRYRHFVQRLTVERGLILGIVIFLAGVLVTVAQVIRWGGADFGAMDGGQTVRTAIPAVLGLVLGFQTIMFSMFTGVLGIPTAEQPKAEEPVRAKADELVK</sequence>
<dbReference type="SUPFAM" id="SSF53448">
    <property type="entry name" value="Nucleotide-diphospho-sugar transferases"/>
    <property type="match status" value="1"/>
</dbReference>
<dbReference type="PANTHER" id="PTHR48090">
    <property type="entry name" value="UNDECAPRENYL-PHOSPHATE 4-DEOXY-4-FORMAMIDO-L-ARABINOSE TRANSFERASE-RELATED"/>
    <property type="match status" value="1"/>
</dbReference>
<dbReference type="EMBL" id="JAFFZE010000020">
    <property type="protein sequence ID" value="MCT2586685.1"/>
    <property type="molecule type" value="Genomic_DNA"/>
</dbReference>
<evidence type="ECO:0000259" key="4">
    <source>
        <dbReference type="Pfam" id="PF26629"/>
    </source>
</evidence>
<dbReference type="Gene3D" id="3.90.550.10">
    <property type="entry name" value="Spore Coat Polysaccharide Biosynthesis Protein SpsA, Chain A"/>
    <property type="match status" value="1"/>
</dbReference>
<name>A0ABT2JFN1_9PSEU</name>
<dbReference type="InterPro" id="IPR029044">
    <property type="entry name" value="Nucleotide-diphossugar_trans"/>
</dbReference>
<feature type="transmembrane region" description="Helical" evidence="2">
    <location>
        <begin position="317"/>
        <end position="340"/>
    </location>
</feature>
<keyword evidence="2" id="KW-1133">Transmembrane helix</keyword>
<comment type="similarity">
    <text evidence="1">Belongs to the glycosyltransferase 2 family.</text>
</comment>
<evidence type="ECO:0000313" key="6">
    <source>
        <dbReference type="Proteomes" id="UP001156441"/>
    </source>
</evidence>
<dbReference type="PANTHER" id="PTHR48090:SF7">
    <property type="entry name" value="RFBJ PROTEIN"/>
    <property type="match status" value="1"/>
</dbReference>
<evidence type="ECO:0000256" key="2">
    <source>
        <dbReference type="SAM" id="Phobius"/>
    </source>
</evidence>
<reference evidence="5 6" key="1">
    <citation type="submission" date="2021-02" db="EMBL/GenBank/DDBJ databases">
        <title>Actinophytocola xerophila sp. nov., isolated from soil of cotton cropping field.</title>
        <authorList>
            <person name="Huang R."/>
            <person name="Chen X."/>
            <person name="Ge X."/>
            <person name="Liu W."/>
        </authorList>
    </citation>
    <scope>NUCLEOTIDE SEQUENCE [LARGE SCALE GENOMIC DNA]</scope>
    <source>
        <strain evidence="5 6">S1-96</strain>
    </source>
</reference>
<feature type="transmembrane region" description="Helical" evidence="2">
    <location>
        <begin position="360"/>
        <end position="384"/>
    </location>
</feature>
<comment type="caution">
    <text evidence="5">The sequence shown here is derived from an EMBL/GenBank/DDBJ whole genome shotgun (WGS) entry which is preliminary data.</text>
</comment>
<dbReference type="Proteomes" id="UP001156441">
    <property type="component" value="Unassembled WGS sequence"/>
</dbReference>
<dbReference type="InterPro" id="IPR058718">
    <property type="entry name" value="Agl6_TM_C"/>
</dbReference>
<dbReference type="CDD" id="cd04179">
    <property type="entry name" value="DPM_DPG-synthase_like"/>
    <property type="match status" value="1"/>
</dbReference>
<dbReference type="Pfam" id="PF26629">
    <property type="entry name" value="GT2_TM_C"/>
    <property type="match status" value="1"/>
</dbReference>
<dbReference type="RefSeq" id="WP_260194535.1">
    <property type="nucleotide sequence ID" value="NZ_JAFFZE010000020.1"/>
</dbReference>
<organism evidence="5 6">
    <name type="scientific">Actinophytocola gossypii</name>
    <dbReference type="NCBI Taxonomy" id="2812003"/>
    <lineage>
        <taxon>Bacteria</taxon>
        <taxon>Bacillati</taxon>
        <taxon>Actinomycetota</taxon>
        <taxon>Actinomycetes</taxon>
        <taxon>Pseudonocardiales</taxon>
        <taxon>Pseudonocardiaceae</taxon>
    </lineage>
</organism>